<keyword evidence="4" id="KW-1185">Reference proteome</keyword>
<accession>A0A6A6AP65</accession>
<dbReference type="Proteomes" id="UP000799771">
    <property type="component" value="Unassembled WGS sequence"/>
</dbReference>
<dbReference type="InterPro" id="IPR000719">
    <property type="entry name" value="Prot_kinase_dom"/>
</dbReference>
<proteinExistence type="predicted"/>
<dbReference type="InterPro" id="IPR038305">
    <property type="entry name" value="HeLo_sf"/>
</dbReference>
<feature type="domain" description="Protein kinase" evidence="2">
    <location>
        <begin position="323"/>
        <end position="645"/>
    </location>
</feature>
<dbReference type="PANTHER" id="PTHR37542:SF1">
    <property type="entry name" value="PRION-INHIBITION AND PROPAGATION HELO DOMAIN-CONTAINING PROTEIN"/>
    <property type="match status" value="1"/>
</dbReference>
<dbReference type="InterPro" id="IPR029498">
    <property type="entry name" value="HeLo_dom"/>
</dbReference>
<protein>
    <recommendedName>
        <fullName evidence="2">Protein kinase domain-containing protein</fullName>
    </recommendedName>
</protein>
<feature type="signal peptide" evidence="1">
    <location>
        <begin position="1"/>
        <end position="22"/>
    </location>
</feature>
<name>A0A6A6AP65_9PLEO</name>
<dbReference type="OrthoDB" id="1911848at2759"/>
<feature type="chain" id="PRO_5025419373" description="Protein kinase domain-containing protein" evidence="1">
    <location>
        <begin position="23"/>
        <end position="645"/>
    </location>
</feature>
<dbReference type="SUPFAM" id="SSF56112">
    <property type="entry name" value="Protein kinase-like (PK-like)"/>
    <property type="match status" value="1"/>
</dbReference>
<dbReference type="Pfam" id="PF14479">
    <property type="entry name" value="HeLo"/>
    <property type="match status" value="1"/>
</dbReference>
<sequence>MAELTIGCISFLFQVFSGCVTGIEIITDASNLDKDFQYLRVRMKFEQYRLLDWAEIVGIDYTDEKLILNKTTKALVLDLLEQQNILLAQFGRRDTKYKRFKSPLLVELAEEFDGSHSTVSSEHLLENGARLQKRDTDLTRFPQAKDLLKKSLDFSKKFKDVPRRLKWASWDKAKMETLIEKLSMFNDQIRQELNTAQLGSLVDKQRRTEYQVMQLNNNLQNLVQIFQSQVLTVHLGQPHYTNGRSIMPVEESEYGDYSSENRPRLPASQGLAALAQFKAISYAIEHPNDLTQSFTQAIELSQSPREICDAELALEDIRPQDTDEFPEEVEEGQRTEAVYKDRSVWIEWKMSEPAAVQPDGLDPQIEVRVKKLATLLKENNRTEQFRAPRCFGYFREKDVGRFGLVFEKPQTVPNAEAPQSLYSLLTDANVEIPSLTDRVTLMRLLSETIERLHAVNWLHKGLRSANILFFKDPSTQEINYSQPYISGFDYSRPAMNDEMTEKPPENAASDIYRHPMVQSNGNRESTGDRPNFKKSHDLYSLGILLMEIAYWQPVNKILDIVITKDTKPSITYKVRERLLEEKIWLNKVKSYLGNTVESVVRACLEGPTAFGLEEECDEKREEVGAELQRMFAENVVERLAQMKGL</sequence>
<organism evidence="3 4">
    <name type="scientific">Dothidotthia symphoricarpi CBS 119687</name>
    <dbReference type="NCBI Taxonomy" id="1392245"/>
    <lineage>
        <taxon>Eukaryota</taxon>
        <taxon>Fungi</taxon>
        <taxon>Dikarya</taxon>
        <taxon>Ascomycota</taxon>
        <taxon>Pezizomycotina</taxon>
        <taxon>Dothideomycetes</taxon>
        <taxon>Pleosporomycetidae</taxon>
        <taxon>Pleosporales</taxon>
        <taxon>Dothidotthiaceae</taxon>
        <taxon>Dothidotthia</taxon>
    </lineage>
</organism>
<evidence type="ECO:0000256" key="1">
    <source>
        <dbReference type="SAM" id="SignalP"/>
    </source>
</evidence>
<dbReference type="GeneID" id="54412673"/>
<gene>
    <name evidence="3" type="ORF">P153DRAFT_420427</name>
</gene>
<keyword evidence="1" id="KW-0732">Signal</keyword>
<dbReference type="EMBL" id="ML977499">
    <property type="protein sequence ID" value="KAF2133590.1"/>
    <property type="molecule type" value="Genomic_DNA"/>
</dbReference>
<dbReference type="GO" id="GO:0004672">
    <property type="term" value="F:protein kinase activity"/>
    <property type="evidence" value="ECO:0007669"/>
    <property type="project" value="InterPro"/>
</dbReference>
<dbReference type="PROSITE" id="PS50011">
    <property type="entry name" value="PROTEIN_KINASE_DOM"/>
    <property type="match status" value="1"/>
</dbReference>
<evidence type="ECO:0000313" key="3">
    <source>
        <dbReference type="EMBL" id="KAF2133590.1"/>
    </source>
</evidence>
<dbReference type="RefSeq" id="XP_033527977.1">
    <property type="nucleotide sequence ID" value="XM_033672241.1"/>
</dbReference>
<reference evidence="3" key="1">
    <citation type="journal article" date="2020" name="Stud. Mycol.">
        <title>101 Dothideomycetes genomes: a test case for predicting lifestyles and emergence of pathogens.</title>
        <authorList>
            <person name="Haridas S."/>
            <person name="Albert R."/>
            <person name="Binder M."/>
            <person name="Bloem J."/>
            <person name="Labutti K."/>
            <person name="Salamov A."/>
            <person name="Andreopoulos B."/>
            <person name="Baker S."/>
            <person name="Barry K."/>
            <person name="Bills G."/>
            <person name="Bluhm B."/>
            <person name="Cannon C."/>
            <person name="Castanera R."/>
            <person name="Culley D."/>
            <person name="Daum C."/>
            <person name="Ezra D."/>
            <person name="Gonzalez J."/>
            <person name="Henrissat B."/>
            <person name="Kuo A."/>
            <person name="Liang C."/>
            <person name="Lipzen A."/>
            <person name="Lutzoni F."/>
            <person name="Magnuson J."/>
            <person name="Mondo S."/>
            <person name="Nolan M."/>
            <person name="Ohm R."/>
            <person name="Pangilinan J."/>
            <person name="Park H.-J."/>
            <person name="Ramirez L."/>
            <person name="Alfaro M."/>
            <person name="Sun H."/>
            <person name="Tritt A."/>
            <person name="Yoshinaga Y."/>
            <person name="Zwiers L.-H."/>
            <person name="Turgeon B."/>
            <person name="Goodwin S."/>
            <person name="Spatafora J."/>
            <person name="Crous P."/>
            <person name="Grigoriev I."/>
        </authorList>
    </citation>
    <scope>NUCLEOTIDE SEQUENCE</scope>
    <source>
        <strain evidence="3">CBS 119687</strain>
    </source>
</reference>
<dbReference type="InterPro" id="IPR011009">
    <property type="entry name" value="Kinase-like_dom_sf"/>
</dbReference>
<dbReference type="GO" id="GO:0005524">
    <property type="term" value="F:ATP binding"/>
    <property type="evidence" value="ECO:0007669"/>
    <property type="project" value="InterPro"/>
</dbReference>
<dbReference type="PANTHER" id="PTHR37542">
    <property type="entry name" value="HELO DOMAIN-CONTAINING PROTEIN-RELATED"/>
    <property type="match status" value="1"/>
</dbReference>
<evidence type="ECO:0000259" key="2">
    <source>
        <dbReference type="PROSITE" id="PS50011"/>
    </source>
</evidence>
<dbReference type="Gene3D" id="1.20.120.1020">
    <property type="entry name" value="Prion-inhibition and propagation, HeLo domain"/>
    <property type="match status" value="1"/>
</dbReference>
<dbReference type="Gene3D" id="1.10.510.10">
    <property type="entry name" value="Transferase(Phosphotransferase) domain 1"/>
    <property type="match status" value="1"/>
</dbReference>
<dbReference type="InterPro" id="IPR056002">
    <property type="entry name" value="DUF7580"/>
</dbReference>
<evidence type="ECO:0000313" key="4">
    <source>
        <dbReference type="Proteomes" id="UP000799771"/>
    </source>
</evidence>
<dbReference type="Pfam" id="PF24476">
    <property type="entry name" value="DUF7580"/>
    <property type="match status" value="1"/>
</dbReference>
<dbReference type="AlphaFoldDB" id="A0A6A6AP65"/>